<sequence length="294" mass="35334">MKDQKSLYQQWYPNTYQLKAYPLEGRKALTVKNRQEIYQRLIKPQRHLIEKHKKYQMSSFFVNQHHLIDAHWVFETVNIDENYNRKLKRYHLHCQCGKAIKYQFILKSKKTGETIALGITHFADHLGISQEVANEIKKGLNQVDLALDELLWLKDRGYTFPEDLWQQFLYGLYRNKELIRPYAYNQVLVERLLEFKAAAMPIFVADYLAVLNEIRAIETRVQEEPTTTFKGNKQLFERFSNDFEQLEKETEDLKPKYHAKSYELYDQWQKIEKTERSKVFEDFQKLVEATHLKD</sequence>
<reference evidence="1" key="1">
    <citation type="journal article" date="2021" name="PeerJ">
        <title>Extensive microbial diversity within the chicken gut microbiome revealed by metagenomics and culture.</title>
        <authorList>
            <person name="Gilroy R."/>
            <person name="Ravi A."/>
            <person name="Getino M."/>
            <person name="Pursley I."/>
            <person name="Horton D.L."/>
            <person name="Alikhan N.F."/>
            <person name="Baker D."/>
            <person name="Gharbi K."/>
            <person name="Hall N."/>
            <person name="Watson M."/>
            <person name="Adriaenssens E.M."/>
            <person name="Foster-Nyarko E."/>
            <person name="Jarju S."/>
            <person name="Secka A."/>
            <person name="Antonio M."/>
            <person name="Oren A."/>
            <person name="Chaudhuri R.R."/>
            <person name="La Ragione R."/>
            <person name="Hildebrand F."/>
            <person name="Pallen M.J."/>
        </authorList>
    </citation>
    <scope>NUCLEOTIDE SEQUENCE</scope>
    <source>
        <strain evidence="1">CHK172-16539</strain>
    </source>
</reference>
<name>A0A9D2F599_9ENTE</name>
<comment type="caution">
    <text evidence="1">The sequence shown here is derived from an EMBL/GenBank/DDBJ whole genome shotgun (WGS) entry which is preliminary data.</text>
</comment>
<reference evidence="1" key="2">
    <citation type="submission" date="2021-04" db="EMBL/GenBank/DDBJ databases">
        <authorList>
            <person name="Gilroy R."/>
        </authorList>
    </citation>
    <scope>NUCLEOTIDE SEQUENCE</scope>
    <source>
        <strain evidence="1">CHK172-16539</strain>
    </source>
</reference>
<dbReference type="Proteomes" id="UP000824063">
    <property type="component" value="Unassembled WGS sequence"/>
</dbReference>
<evidence type="ECO:0000313" key="1">
    <source>
        <dbReference type="EMBL" id="HIZ52434.1"/>
    </source>
</evidence>
<evidence type="ECO:0000313" key="2">
    <source>
        <dbReference type="Proteomes" id="UP000824063"/>
    </source>
</evidence>
<protein>
    <submittedName>
        <fullName evidence="1">Uncharacterized protein</fullName>
    </submittedName>
</protein>
<dbReference type="EMBL" id="DXBN01000016">
    <property type="protein sequence ID" value="HIZ52434.1"/>
    <property type="molecule type" value="Genomic_DNA"/>
</dbReference>
<accession>A0A9D2F599</accession>
<gene>
    <name evidence="1" type="ORF">IAA20_00630</name>
</gene>
<dbReference type="AlphaFoldDB" id="A0A9D2F599"/>
<organism evidence="1 2">
    <name type="scientific">Candidatus Enterococcus avicola</name>
    <dbReference type="NCBI Taxonomy" id="2838561"/>
    <lineage>
        <taxon>Bacteria</taxon>
        <taxon>Bacillati</taxon>
        <taxon>Bacillota</taxon>
        <taxon>Bacilli</taxon>
        <taxon>Lactobacillales</taxon>
        <taxon>Enterococcaceae</taxon>
        <taxon>Enterococcus</taxon>
    </lineage>
</organism>
<proteinExistence type="predicted"/>